<dbReference type="AlphaFoldDB" id="A0A2Y9A7G4"/>
<dbReference type="PANTHER" id="PTHR13822">
    <property type="entry name" value="ATP SYNTHASE DELTA/EPSILON CHAIN"/>
    <property type="match status" value="1"/>
</dbReference>
<evidence type="ECO:0000256" key="1">
    <source>
        <dbReference type="ARBA" id="ARBA00004202"/>
    </source>
</evidence>
<name>A0A2Y9A7G4_9MICO</name>
<dbReference type="EMBL" id="UETB01000003">
    <property type="protein sequence ID" value="SSA39896.1"/>
    <property type="molecule type" value="Genomic_DNA"/>
</dbReference>
<dbReference type="PANTHER" id="PTHR13822:SF10">
    <property type="entry name" value="ATP SYNTHASE EPSILON CHAIN, CHLOROPLASTIC"/>
    <property type="match status" value="1"/>
</dbReference>
<evidence type="ECO:0000256" key="6">
    <source>
        <dbReference type="ARBA" id="ARBA00023196"/>
    </source>
</evidence>
<dbReference type="RefSeq" id="WP_110851752.1">
    <property type="nucleotide sequence ID" value="NZ_QKLZ01000003.1"/>
</dbReference>
<dbReference type="Pfam" id="PF02823">
    <property type="entry name" value="ATP-synt_DE_N"/>
    <property type="match status" value="1"/>
</dbReference>
<dbReference type="NCBIfam" id="NF009977">
    <property type="entry name" value="PRK13442.1"/>
    <property type="match status" value="1"/>
</dbReference>
<accession>A0A2Y9A7G4</accession>
<dbReference type="GO" id="GO:0005886">
    <property type="term" value="C:plasma membrane"/>
    <property type="evidence" value="ECO:0007669"/>
    <property type="project" value="UniProtKB-SubCell"/>
</dbReference>
<dbReference type="InterPro" id="IPR001469">
    <property type="entry name" value="ATP_synth_F1_dsu/esu"/>
</dbReference>
<evidence type="ECO:0000313" key="10">
    <source>
        <dbReference type="EMBL" id="SSA39896.1"/>
    </source>
</evidence>
<dbReference type="GO" id="GO:0046933">
    <property type="term" value="F:proton-transporting ATP synthase activity, rotational mechanism"/>
    <property type="evidence" value="ECO:0007669"/>
    <property type="project" value="UniProtKB-UniRule"/>
</dbReference>
<protein>
    <recommendedName>
        <fullName evidence="8">ATP synthase epsilon chain</fullName>
    </recommendedName>
    <alternativeName>
        <fullName evidence="8">ATP synthase F1 sector epsilon subunit</fullName>
    </alternativeName>
    <alternativeName>
        <fullName evidence="8">F-ATPase epsilon subunit</fullName>
    </alternativeName>
</protein>
<evidence type="ECO:0000256" key="2">
    <source>
        <dbReference type="ARBA" id="ARBA00005712"/>
    </source>
</evidence>
<keyword evidence="6 8" id="KW-0139">CF(1)</keyword>
<evidence type="ECO:0000256" key="5">
    <source>
        <dbReference type="ARBA" id="ARBA00023136"/>
    </source>
</evidence>
<keyword evidence="8" id="KW-0375">Hydrogen ion transport</keyword>
<dbReference type="Proteomes" id="UP000250222">
    <property type="component" value="Unassembled WGS sequence"/>
</dbReference>
<feature type="domain" description="ATP synthase F1 complex delta/epsilon subunit N-terminal" evidence="9">
    <location>
        <begin position="3"/>
        <end position="81"/>
    </location>
</feature>
<dbReference type="GO" id="GO:0045259">
    <property type="term" value="C:proton-transporting ATP synthase complex"/>
    <property type="evidence" value="ECO:0007669"/>
    <property type="project" value="UniProtKB-KW"/>
</dbReference>
<proteinExistence type="inferred from homology"/>
<dbReference type="InterPro" id="IPR036771">
    <property type="entry name" value="ATPsynth_dsu/esu_N"/>
</dbReference>
<keyword evidence="5 8" id="KW-0472">Membrane</keyword>
<keyword evidence="4 8" id="KW-0406">Ion transport</keyword>
<evidence type="ECO:0000256" key="3">
    <source>
        <dbReference type="ARBA" id="ARBA00022448"/>
    </source>
</evidence>
<reference evidence="10 11" key="1">
    <citation type="submission" date="2016-10" db="EMBL/GenBank/DDBJ databases">
        <authorList>
            <person name="Cai Z."/>
        </authorList>
    </citation>
    <scope>NUCLEOTIDE SEQUENCE [LARGE SCALE GENOMIC DNA]</scope>
    <source>
        <strain evidence="10 11">CGMCC 1.10826</strain>
    </source>
</reference>
<organism evidence="10 11">
    <name type="scientific">Georgenia satyanarayanai</name>
    <dbReference type="NCBI Taxonomy" id="860221"/>
    <lineage>
        <taxon>Bacteria</taxon>
        <taxon>Bacillati</taxon>
        <taxon>Actinomycetota</taxon>
        <taxon>Actinomycetes</taxon>
        <taxon>Micrococcales</taxon>
        <taxon>Bogoriellaceae</taxon>
        <taxon>Georgenia</taxon>
    </lineage>
</organism>
<dbReference type="HAMAP" id="MF_00530">
    <property type="entry name" value="ATP_synth_epsil_bac"/>
    <property type="match status" value="1"/>
</dbReference>
<dbReference type="OrthoDB" id="9791445at2"/>
<dbReference type="CDD" id="cd12152">
    <property type="entry name" value="F1-ATPase_delta"/>
    <property type="match status" value="1"/>
</dbReference>
<evidence type="ECO:0000259" key="9">
    <source>
        <dbReference type="Pfam" id="PF02823"/>
    </source>
</evidence>
<dbReference type="GO" id="GO:0005524">
    <property type="term" value="F:ATP binding"/>
    <property type="evidence" value="ECO:0007669"/>
    <property type="project" value="UniProtKB-UniRule"/>
</dbReference>
<comment type="similarity">
    <text evidence="2 8">Belongs to the ATPase epsilon chain family.</text>
</comment>
<keyword evidence="7 8" id="KW-0066">ATP synthesis</keyword>
<evidence type="ECO:0000256" key="4">
    <source>
        <dbReference type="ARBA" id="ARBA00023065"/>
    </source>
</evidence>
<comment type="subunit">
    <text evidence="8">F-type ATPases have 2 components, CF(1) - the catalytic core - and CF(0) - the membrane proton channel. CF(1) has five subunits: alpha(3), beta(3), gamma(1), delta(1), epsilon(1). CF(0) has three main subunits: a, b and c.</text>
</comment>
<evidence type="ECO:0000313" key="11">
    <source>
        <dbReference type="Proteomes" id="UP000250222"/>
    </source>
</evidence>
<comment type="function">
    <text evidence="8">Produces ATP from ADP in the presence of a proton gradient across the membrane.</text>
</comment>
<dbReference type="InterPro" id="IPR020546">
    <property type="entry name" value="ATP_synth_F1_dsu/esu_N"/>
</dbReference>
<keyword evidence="3 8" id="KW-0813">Transport</keyword>
<keyword evidence="11" id="KW-1185">Reference proteome</keyword>
<evidence type="ECO:0000256" key="8">
    <source>
        <dbReference type="HAMAP-Rule" id="MF_00530"/>
    </source>
</evidence>
<evidence type="ECO:0000256" key="7">
    <source>
        <dbReference type="ARBA" id="ARBA00023310"/>
    </source>
</evidence>
<sequence length="96" mass="9944">MALTVQIVGPDRTLWSGDAASVSVPAADGVLGILPGRQPVLAVLRPGKVTISQSGGASESVDIQGGFVSFDDDDVMIVVDEQDERRADNAEAAVEH</sequence>
<dbReference type="SUPFAM" id="SSF51344">
    <property type="entry name" value="Epsilon subunit of F1F0-ATP synthase N-terminal domain"/>
    <property type="match status" value="1"/>
</dbReference>
<comment type="subcellular location">
    <subcellularLocation>
        <location evidence="1 8">Cell membrane</location>
        <topology evidence="1 8">Peripheral membrane protein</topology>
    </subcellularLocation>
</comment>
<dbReference type="Gene3D" id="2.60.15.10">
    <property type="entry name" value="F0F1 ATP synthase delta/epsilon subunit, N-terminal"/>
    <property type="match status" value="1"/>
</dbReference>
<keyword evidence="8" id="KW-1003">Cell membrane</keyword>
<gene>
    <name evidence="8" type="primary">atpC</name>
    <name evidence="10" type="ORF">SAMN05216184_10377</name>
</gene>